<dbReference type="Proteomes" id="UP001314796">
    <property type="component" value="Unassembled WGS sequence"/>
</dbReference>
<evidence type="ECO:0000313" key="4">
    <source>
        <dbReference type="Proteomes" id="UP001314796"/>
    </source>
</evidence>
<dbReference type="InterPro" id="IPR041698">
    <property type="entry name" value="Methyltransf_25"/>
</dbReference>
<gene>
    <name evidence="3" type="ORF">JOC73_000294</name>
</gene>
<accession>A0ABS2NLH6</accession>
<evidence type="ECO:0000313" key="3">
    <source>
        <dbReference type="EMBL" id="MBM7613786.1"/>
    </source>
</evidence>
<feature type="domain" description="Methyltransferase" evidence="2">
    <location>
        <begin position="40"/>
        <end position="112"/>
    </location>
</feature>
<reference evidence="3 4" key="1">
    <citation type="submission" date="2021-01" db="EMBL/GenBank/DDBJ databases">
        <title>Genomic Encyclopedia of Type Strains, Phase IV (KMG-IV): sequencing the most valuable type-strain genomes for metagenomic binning, comparative biology and taxonomic classification.</title>
        <authorList>
            <person name="Goeker M."/>
        </authorList>
    </citation>
    <scope>NUCLEOTIDE SEQUENCE [LARGE SCALE GENOMIC DNA]</scope>
    <source>
        <strain evidence="3 4">DSM 25890</strain>
    </source>
</reference>
<organism evidence="3 4">
    <name type="scientific">Alkaliphilus hydrothermalis</name>
    <dbReference type="NCBI Taxonomy" id="1482730"/>
    <lineage>
        <taxon>Bacteria</taxon>
        <taxon>Bacillati</taxon>
        <taxon>Bacillota</taxon>
        <taxon>Clostridia</taxon>
        <taxon>Peptostreptococcales</taxon>
        <taxon>Natronincolaceae</taxon>
        <taxon>Alkaliphilus</taxon>
    </lineage>
</organism>
<dbReference type="GO" id="GO:0008168">
    <property type="term" value="F:methyltransferase activity"/>
    <property type="evidence" value="ECO:0007669"/>
    <property type="project" value="UniProtKB-KW"/>
</dbReference>
<evidence type="ECO:0000259" key="2">
    <source>
        <dbReference type="Pfam" id="PF13649"/>
    </source>
</evidence>
<comment type="caution">
    <text evidence="3">The sequence shown here is derived from an EMBL/GenBank/DDBJ whole genome shotgun (WGS) entry which is preliminary data.</text>
</comment>
<dbReference type="RefSeq" id="WP_204400052.1">
    <property type="nucleotide sequence ID" value="NZ_JAFBEE010000001.1"/>
</dbReference>
<name>A0ABS2NLH6_9FIRM</name>
<evidence type="ECO:0000256" key="1">
    <source>
        <dbReference type="ARBA" id="ARBA00022679"/>
    </source>
</evidence>
<protein>
    <submittedName>
        <fullName evidence="3">2-polyprenyl-3-methyl-5-hydroxy-6-metoxy-1, 4-benzoquinol methylase</fullName>
    </submittedName>
</protein>
<proteinExistence type="predicted"/>
<dbReference type="InterPro" id="IPR029063">
    <property type="entry name" value="SAM-dependent_MTases_sf"/>
</dbReference>
<dbReference type="Pfam" id="PF13649">
    <property type="entry name" value="Methyltransf_25"/>
    <property type="match status" value="1"/>
</dbReference>
<dbReference type="GO" id="GO:0032259">
    <property type="term" value="P:methylation"/>
    <property type="evidence" value="ECO:0007669"/>
    <property type="project" value="UniProtKB-KW"/>
</dbReference>
<dbReference type="SUPFAM" id="SSF53335">
    <property type="entry name" value="S-adenosyl-L-methionine-dependent methyltransferases"/>
    <property type="match status" value="1"/>
</dbReference>
<dbReference type="PANTHER" id="PTHR43861:SF3">
    <property type="entry name" value="PUTATIVE (AFU_ORTHOLOGUE AFUA_2G14390)-RELATED"/>
    <property type="match status" value="1"/>
</dbReference>
<dbReference type="CDD" id="cd02440">
    <property type="entry name" value="AdoMet_MTases"/>
    <property type="match status" value="1"/>
</dbReference>
<keyword evidence="1" id="KW-0808">Transferase</keyword>
<keyword evidence="4" id="KW-1185">Reference proteome</keyword>
<sequence>MEYMGNKEFWNKKFIKRGNVLLNPESSLVGNITYFKKGSVLDLACGDGRNDLFLLQEGFKVTGVDFSEEALTRLKDFAKQANYSVNTLQADLNSADFLKDLGVFDNIVINHYRFSPNLLGDLAKHISKDGVLFICGFGHKHRVDDRIKKEDLIQPSDLESLKNSFQQIKEIVSDDERGFIITYLYRRK</sequence>
<dbReference type="EMBL" id="JAFBEE010000001">
    <property type="protein sequence ID" value="MBM7613786.1"/>
    <property type="molecule type" value="Genomic_DNA"/>
</dbReference>
<dbReference type="PANTHER" id="PTHR43861">
    <property type="entry name" value="TRANS-ACONITATE 2-METHYLTRANSFERASE-RELATED"/>
    <property type="match status" value="1"/>
</dbReference>
<keyword evidence="3" id="KW-0489">Methyltransferase</keyword>
<dbReference type="Gene3D" id="3.40.50.150">
    <property type="entry name" value="Vaccinia Virus protein VP39"/>
    <property type="match status" value="1"/>
</dbReference>